<dbReference type="NCBIfam" id="TIGR00946">
    <property type="entry name" value="2a69"/>
    <property type="match status" value="1"/>
</dbReference>
<dbReference type="GO" id="GO:0009734">
    <property type="term" value="P:auxin-activated signaling pathway"/>
    <property type="evidence" value="ECO:0007669"/>
    <property type="project" value="UniProtKB-UniRule"/>
</dbReference>
<dbReference type="GO" id="GO:0005886">
    <property type="term" value="C:plasma membrane"/>
    <property type="evidence" value="ECO:0007669"/>
    <property type="project" value="TreeGrafter"/>
</dbReference>
<comment type="function">
    <text evidence="8">May act as a component of the auxin efflux carrier.</text>
</comment>
<dbReference type="InterPro" id="IPR014024">
    <property type="entry name" value="Auxin_eff_plant"/>
</dbReference>
<dbReference type="InterPro" id="IPR051107">
    <property type="entry name" value="Auxin_Efflux_Carrier"/>
</dbReference>
<evidence type="ECO:0000313" key="9">
    <source>
        <dbReference type="EMBL" id="KAF4366080.1"/>
    </source>
</evidence>
<evidence type="ECO:0000256" key="1">
    <source>
        <dbReference type="ARBA" id="ARBA00004141"/>
    </source>
</evidence>
<sequence length="548" mass="59436">MITGKDFYQVLSALVPLYAAMTLAYASVLWWKIFTSEQCAGVNRFVALIAIPFLSFQLIAFNNPYDMNFKLILADTLQKIVVLLALFCWKMISKHGSLEWTITLNSLSTLPNTLVMGIPLLKAMYGEFSSSLMVQIVVFQGVIWNTLLLIMFEYRAAKVFINNNFPANAGSIASLKTEPDVMSFAGGCDSLHAEAEIDTSGKLHVMVRRSSYSSNSSILSFRKIHMGSSAKSGTPRASNLTGVEIYSTTSSVDQYSVSVTTPRNSSVSFGQSELGEEITRTGCRGGDANAIQLHMSFWNSSSAASSYNNSSFSAATDLPGNTFGTSMDVISKNGASPLNDYGSKDGIGFSENIEEEEEKNKKLEMPPASVMTKLILTMVWRKLIRNPNTYSSVIGLVWSLIAFRVHITMPIMIEGIVTILSNTGLGMSMFSLAQKIVYFDAKSLDIQTGLFMALQPKIIACGKSLAALSLAVRFLVGPAVMAATSAAIGIRGVLLQVAIVQAALPQAIVSFVFAKEYNVHPQILSTSVTIGMVIALPVTIIYYVLLGL</sequence>
<feature type="transmembrane region" description="Helical" evidence="8">
    <location>
        <begin position="411"/>
        <end position="433"/>
    </location>
</feature>
<feature type="transmembrane region" description="Helical" evidence="8">
    <location>
        <begin position="45"/>
        <end position="65"/>
    </location>
</feature>
<dbReference type="Pfam" id="PF03547">
    <property type="entry name" value="Mem_trans"/>
    <property type="match status" value="1"/>
</dbReference>
<evidence type="ECO:0000256" key="7">
    <source>
        <dbReference type="ARBA" id="ARBA00023294"/>
    </source>
</evidence>
<feature type="transmembrane region" description="Helical" evidence="8">
    <location>
        <begin position="494"/>
        <end position="514"/>
    </location>
</feature>
<evidence type="ECO:0000313" key="10">
    <source>
        <dbReference type="Proteomes" id="UP000583929"/>
    </source>
</evidence>
<feature type="transmembrane region" description="Helical" evidence="8">
    <location>
        <begin position="526"/>
        <end position="545"/>
    </location>
</feature>
<keyword evidence="6 8" id="KW-0472">Membrane</keyword>
<protein>
    <recommendedName>
        <fullName evidence="8">Auxin efflux carrier component</fullName>
    </recommendedName>
</protein>
<evidence type="ECO:0000256" key="3">
    <source>
        <dbReference type="ARBA" id="ARBA00022448"/>
    </source>
</evidence>
<dbReference type="Proteomes" id="UP000583929">
    <property type="component" value="Unassembled WGS sequence"/>
</dbReference>
<dbReference type="GO" id="GO:0009926">
    <property type="term" value="P:auxin polar transport"/>
    <property type="evidence" value="ECO:0007669"/>
    <property type="project" value="TreeGrafter"/>
</dbReference>
<comment type="subcellular location">
    <subcellularLocation>
        <location evidence="1 8">Membrane</location>
        <topology evidence="1 8">Multi-pass membrane protein</topology>
    </subcellularLocation>
</comment>
<keyword evidence="3 8" id="KW-0813">Transport</keyword>
<feature type="transmembrane region" description="Helical" evidence="8">
    <location>
        <begin position="15"/>
        <end position="33"/>
    </location>
</feature>
<feature type="transmembrane region" description="Helical" evidence="8">
    <location>
        <begin position="101"/>
        <end position="120"/>
    </location>
</feature>
<keyword evidence="5 8" id="KW-1133">Transmembrane helix</keyword>
<evidence type="ECO:0000256" key="6">
    <source>
        <dbReference type="ARBA" id="ARBA00023136"/>
    </source>
</evidence>
<evidence type="ECO:0000256" key="2">
    <source>
        <dbReference type="ARBA" id="ARBA00009177"/>
    </source>
</evidence>
<dbReference type="GO" id="GO:0010329">
    <property type="term" value="F:auxin efflux transmembrane transporter activity"/>
    <property type="evidence" value="ECO:0007669"/>
    <property type="project" value="TreeGrafter"/>
</dbReference>
<name>A0A7J6F8K4_CANSA</name>
<comment type="similarity">
    <text evidence="2 8">Belongs to the auxin efflux carrier (TC 2.A.69.1) family.</text>
</comment>
<evidence type="ECO:0000256" key="8">
    <source>
        <dbReference type="RuleBase" id="RU362108"/>
    </source>
</evidence>
<keyword evidence="10" id="KW-1185">Reference proteome</keyword>
<comment type="caution">
    <text evidence="8">Lacks conserved residue(s) required for the propagation of feature annotation.</text>
</comment>
<dbReference type="GO" id="GO:0005783">
    <property type="term" value="C:endoplasmic reticulum"/>
    <property type="evidence" value="ECO:0007669"/>
    <property type="project" value="TreeGrafter"/>
</dbReference>
<comment type="caution">
    <text evidence="9">The sequence shown here is derived from an EMBL/GenBank/DDBJ whole genome shotgun (WGS) entry which is preliminary data.</text>
</comment>
<accession>A0A7J6F8K4</accession>
<dbReference type="PANTHER" id="PTHR31752:SF4">
    <property type="entry name" value="AUXIN EFFLUX CARRIER COMPONENT 2"/>
    <property type="match status" value="1"/>
</dbReference>
<keyword evidence="7 8" id="KW-0927">Auxin signaling pathway</keyword>
<keyword evidence="4 8" id="KW-0812">Transmembrane</keyword>
<gene>
    <name evidence="9" type="ORF">G4B88_000390</name>
</gene>
<feature type="transmembrane region" description="Helical" evidence="8">
    <location>
        <begin position="71"/>
        <end position="89"/>
    </location>
</feature>
<feature type="transmembrane region" description="Helical" evidence="8">
    <location>
        <begin position="388"/>
        <end position="405"/>
    </location>
</feature>
<evidence type="ECO:0000256" key="4">
    <source>
        <dbReference type="ARBA" id="ARBA00022692"/>
    </source>
</evidence>
<dbReference type="InterPro" id="IPR004776">
    <property type="entry name" value="Mem_transp_PIN-like"/>
</dbReference>
<dbReference type="PANTHER" id="PTHR31752">
    <property type="entry name" value="AUXIN EFFLUX CARRIER COMPONENT 1B-RELATED"/>
    <property type="match status" value="1"/>
</dbReference>
<proteinExistence type="inferred from homology"/>
<reference evidence="9 10" key="1">
    <citation type="journal article" date="2020" name="bioRxiv">
        <title>Sequence and annotation of 42 cannabis genomes reveals extensive copy number variation in cannabinoid synthesis and pathogen resistance genes.</title>
        <authorList>
            <person name="Mckernan K.J."/>
            <person name="Helbert Y."/>
            <person name="Kane L.T."/>
            <person name="Ebling H."/>
            <person name="Zhang L."/>
            <person name="Liu B."/>
            <person name="Eaton Z."/>
            <person name="Mclaughlin S."/>
            <person name="Kingan S."/>
            <person name="Baybayan P."/>
            <person name="Concepcion G."/>
            <person name="Jordan M."/>
            <person name="Riva A."/>
            <person name="Barbazuk W."/>
            <person name="Harkins T."/>
        </authorList>
    </citation>
    <scope>NUCLEOTIDE SEQUENCE [LARGE SCALE GENOMIC DNA]</scope>
    <source>
        <strain evidence="10">cv. Jamaican Lion 4</strain>
        <tissue evidence="9">Leaf</tissue>
    </source>
</reference>
<evidence type="ECO:0000256" key="5">
    <source>
        <dbReference type="ARBA" id="ARBA00022989"/>
    </source>
</evidence>
<feature type="transmembrane region" description="Helical" evidence="8">
    <location>
        <begin position="132"/>
        <end position="152"/>
    </location>
</feature>
<dbReference type="AlphaFoldDB" id="A0A7J6F8K4"/>
<dbReference type="EMBL" id="JAATIQ010000265">
    <property type="protein sequence ID" value="KAF4366080.1"/>
    <property type="molecule type" value="Genomic_DNA"/>
</dbReference>
<organism evidence="9 10">
    <name type="scientific">Cannabis sativa</name>
    <name type="common">Hemp</name>
    <name type="synonym">Marijuana</name>
    <dbReference type="NCBI Taxonomy" id="3483"/>
    <lineage>
        <taxon>Eukaryota</taxon>
        <taxon>Viridiplantae</taxon>
        <taxon>Streptophyta</taxon>
        <taxon>Embryophyta</taxon>
        <taxon>Tracheophyta</taxon>
        <taxon>Spermatophyta</taxon>
        <taxon>Magnoliopsida</taxon>
        <taxon>eudicotyledons</taxon>
        <taxon>Gunneridae</taxon>
        <taxon>Pentapetalae</taxon>
        <taxon>rosids</taxon>
        <taxon>fabids</taxon>
        <taxon>Rosales</taxon>
        <taxon>Cannabaceae</taxon>
        <taxon>Cannabis</taxon>
    </lineage>
</organism>